<keyword evidence="2 5" id="KW-0547">Nucleotide-binding</keyword>
<dbReference type="SUPFAM" id="SSF56112">
    <property type="entry name" value="Protein kinase-like (PK-like)"/>
    <property type="match status" value="1"/>
</dbReference>
<feature type="non-terminal residue" evidence="8">
    <location>
        <position position="271"/>
    </location>
</feature>
<feature type="binding site" evidence="5">
    <location>
        <position position="49"/>
    </location>
    <ligand>
        <name>ATP</name>
        <dbReference type="ChEBI" id="CHEBI:30616"/>
    </ligand>
</feature>
<evidence type="ECO:0000256" key="5">
    <source>
        <dbReference type="PROSITE-ProRule" id="PRU10141"/>
    </source>
</evidence>
<dbReference type="InterPro" id="IPR000719">
    <property type="entry name" value="Prot_kinase_dom"/>
</dbReference>
<keyword evidence="1" id="KW-0808">Transferase</keyword>
<dbReference type="Proteomes" id="UP001519887">
    <property type="component" value="Unassembled WGS sequence"/>
</dbReference>
<dbReference type="Gene3D" id="3.30.200.20">
    <property type="entry name" value="Phosphorylase Kinase, domain 1"/>
    <property type="match status" value="1"/>
</dbReference>
<evidence type="ECO:0000313" key="8">
    <source>
        <dbReference type="EMBL" id="MBW7458996.1"/>
    </source>
</evidence>
<keyword evidence="8" id="KW-0723">Serine/threonine-protein kinase</keyword>
<dbReference type="PROSITE" id="PS00107">
    <property type="entry name" value="PROTEIN_KINASE_ATP"/>
    <property type="match status" value="1"/>
</dbReference>
<dbReference type="Pfam" id="PF00069">
    <property type="entry name" value="Pkinase"/>
    <property type="match status" value="1"/>
</dbReference>
<evidence type="ECO:0000256" key="6">
    <source>
        <dbReference type="SAM" id="MobiDB-lite"/>
    </source>
</evidence>
<keyword evidence="9" id="KW-1185">Reference proteome</keyword>
<reference evidence="8 9" key="1">
    <citation type="submission" date="2021-07" db="EMBL/GenBank/DDBJ databases">
        <title>Paenibacillus radiodurans sp. nov., isolated from the southeastern edge of Tengger Desert.</title>
        <authorList>
            <person name="Zhang G."/>
        </authorList>
    </citation>
    <scope>NUCLEOTIDE SEQUENCE [LARGE SCALE GENOMIC DNA]</scope>
    <source>
        <strain evidence="8 9">CCM 7311</strain>
    </source>
</reference>
<keyword evidence="4 5" id="KW-0067">ATP-binding</keyword>
<evidence type="ECO:0000256" key="2">
    <source>
        <dbReference type="ARBA" id="ARBA00022741"/>
    </source>
</evidence>
<comment type="caution">
    <text evidence="8">The sequence shown here is derived from an EMBL/GenBank/DDBJ whole genome shotgun (WGS) entry which is preliminary data.</text>
</comment>
<feature type="region of interest" description="Disordered" evidence="6">
    <location>
        <begin position="176"/>
        <end position="195"/>
    </location>
</feature>
<evidence type="ECO:0000259" key="7">
    <source>
        <dbReference type="PROSITE" id="PS50011"/>
    </source>
</evidence>
<accession>A0ABS7CDI4</accession>
<protein>
    <submittedName>
        <fullName evidence="8">Serine/threonine protein kinase</fullName>
    </submittedName>
</protein>
<evidence type="ECO:0000256" key="3">
    <source>
        <dbReference type="ARBA" id="ARBA00022777"/>
    </source>
</evidence>
<dbReference type="SMART" id="SM00220">
    <property type="entry name" value="S_TKc"/>
    <property type="match status" value="1"/>
</dbReference>
<dbReference type="PANTHER" id="PTHR43289">
    <property type="entry name" value="MITOGEN-ACTIVATED PROTEIN KINASE KINASE KINASE 20-RELATED"/>
    <property type="match status" value="1"/>
</dbReference>
<dbReference type="PROSITE" id="PS00108">
    <property type="entry name" value="PROTEIN_KINASE_ST"/>
    <property type="match status" value="1"/>
</dbReference>
<dbReference type="PROSITE" id="PS50011">
    <property type="entry name" value="PROTEIN_KINASE_DOM"/>
    <property type="match status" value="1"/>
</dbReference>
<dbReference type="Gene3D" id="1.10.510.10">
    <property type="entry name" value="Transferase(Phosphotransferase) domain 1"/>
    <property type="match status" value="1"/>
</dbReference>
<dbReference type="GO" id="GO:0004674">
    <property type="term" value="F:protein serine/threonine kinase activity"/>
    <property type="evidence" value="ECO:0007669"/>
    <property type="project" value="UniProtKB-KW"/>
</dbReference>
<gene>
    <name evidence="8" type="ORF">K0U00_33600</name>
</gene>
<evidence type="ECO:0000256" key="4">
    <source>
        <dbReference type="ARBA" id="ARBA00022840"/>
    </source>
</evidence>
<organism evidence="8 9">
    <name type="scientific">Paenibacillus sepulcri</name>
    <dbReference type="NCBI Taxonomy" id="359917"/>
    <lineage>
        <taxon>Bacteria</taxon>
        <taxon>Bacillati</taxon>
        <taxon>Bacillota</taxon>
        <taxon>Bacilli</taxon>
        <taxon>Bacillales</taxon>
        <taxon>Paenibacillaceae</taxon>
        <taxon>Paenibacillus</taxon>
    </lineage>
</organism>
<keyword evidence="3 8" id="KW-0418">Kinase</keyword>
<evidence type="ECO:0000313" key="9">
    <source>
        <dbReference type="Proteomes" id="UP001519887"/>
    </source>
</evidence>
<dbReference type="EMBL" id="JAHZIK010001435">
    <property type="protein sequence ID" value="MBW7458996.1"/>
    <property type="molecule type" value="Genomic_DNA"/>
</dbReference>
<sequence>MDMEGNYGYEIGAVIGERYRIAGLIGQGGMGDVYAAEDLRLQGKLRALKVNKPPTADGLYSAEEAALLMRLNHPRLPLIVDYYPPDEGREILVMDYIDGETLQSRLRSSRTGIMSEVDALETGIQLSDALHYLHMQNPPIIHRDLKPTNVMLDHSGYVRLIDFGIARRYKSGQEHDTVKLGTPGFAAPEQEGERQSDARTDVFGLGALLFYLLSGGTKLQSSGMTGSGMLAHISASVRGVIGQMVDPRPNCRYPSMLEARSALEDCLKNGR</sequence>
<proteinExistence type="predicted"/>
<dbReference type="InterPro" id="IPR011009">
    <property type="entry name" value="Kinase-like_dom_sf"/>
</dbReference>
<feature type="domain" description="Protein kinase" evidence="7">
    <location>
        <begin position="19"/>
        <end position="271"/>
    </location>
</feature>
<name>A0ABS7CDI4_9BACL</name>
<dbReference type="PANTHER" id="PTHR43289:SF34">
    <property type="entry name" value="SERINE_THREONINE-PROTEIN KINASE YBDM-RELATED"/>
    <property type="match status" value="1"/>
</dbReference>
<dbReference type="InterPro" id="IPR017441">
    <property type="entry name" value="Protein_kinase_ATP_BS"/>
</dbReference>
<dbReference type="CDD" id="cd14014">
    <property type="entry name" value="STKc_PknB_like"/>
    <property type="match status" value="1"/>
</dbReference>
<evidence type="ECO:0000256" key="1">
    <source>
        <dbReference type="ARBA" id="ARBA00022679"/>
    </source>
</evidence>
<dbReference type="InterPro" id="IPR008271">
    <property type="entry name" value="Ser/Thr_kinase_AS"/>
</dbReference>